<keyword evidence="2" id="KW-0812">Transmembrane</keyword>
<dbReference type="Pfam" id="PF11807">
    <property type="entry name" value="UstYa"/>
    <property type="match status" value="1"/>
</dbReference>
<dbReference type="InterPro" id="IPR021765">
    <property type="entry name" value="UstYa-like"/>
</dbReference>
<comment type="similarity">
    <text evidence="1">Belongs to the ustYa family.</text>
</comment>
<evidence type="ECO:0000256" key="1">
    <source>
        <dbReference type="ARBA" id="ARBA00035112"/>
    </source>
</evidence>
<dbReference type="AlphaFoldDB" id="A0A8H7AJ01"/>
<proteinExistence type="inferred from homology"/>
<dbReference type="Proteomes" id="UP000606974">
    <property type="component" value="Unassembled WGS sequence"/>
</dbReference>
<comment type="caution">
    <text evidence="3">The sequence shown here is derived from an EMBL/GenBank/DDBJ whole genome shotgun (WGS) entry which is preliminary data.</text>
</comment>
<sequence length="234" mass="25615">MFGSRSTNSAEQKPFILPQEDDCPDFHSRELMSKPRNQQSLAIYLHIALIFLYTLVSVVGIRSSTRQCSEPSKALSDLSIKYDSQIFDKMHDSPYVGPPSEPLDTAWQHLLANMSIRVTEGELQRHGQSSVTLPGGGHLAWLGVFHQLHCVLKKLTTPCAENPAAAELSRTLPSKHECEGNEELAGACGSLSRAPASGKYVSRGYDIFNNFYVVQEREADAESSEAAASMCGLG</sequence>
<keyword evidence="2" id="KW-0472">Membrane</keyword>
<evidence type="ECO:0000313" key="3">
    <source>
        <dbReference type="EMBL" id="KAF7508279.1"/>
    </source>
</evidence>
<keyword evidence="2" id="KW-1133">Transmembrane helix</keyword>
<keyword evidence="4" id="KW-1185">Reference proteome</keyword>
<dbReference type="PANTHER" id="PTHR33365">
    <property type="entry name" value="YALI0B05434P"/>
    <property type="match status" value="1"/>
</dbReference>
<protein>
    <submittedName>
        <fullName evidence="3">Uncharacterized protein</fullName>
    </submittedName>
</protein>
<dbReference type="OrthoDB" id="3687641at2759"/>
<organism evidence="3 4">
    <name type="scientific">Endocarpon pusillum</name>
    <dbReference type="NCBI Taxonomy" id="364733"/>
    <lineage>
        <taxon>Eukaryota</taxon>
        <taxon>Fungi</taxon>
        <taxon>Dikarya</taxon>
        <taxon>Ascomycota</taxon>
        <taxon>Pezizomycotina</taxon>
        <taxon>Eurotiomycetes</taxon>
        <taxon>Chaetothyriomycetidae</taxon>
        <taxon>Verrucariales</taxon>
        <taxon>Verrucariaceae</taxon>
        <taxon>Endocarpon</taxon>
    </lineage>
</organism>
<name>A0A8H7AJ01_9EURO</name>
<accession>A0A8H7AJ01</accession>
<gene>
    <name evidence="3" type="ORF">GJ744_009424</name>
</gene>
<evidence type="ECO:0000256" key="2">
    <source>
        <dbReference type="SAM" id="Phobius"/>
    </source>
</evidence>
<feature type="transmembrane region" description="Helical" evidence="2">
    <location>
        <begin position="41"/>
        <end position="61"/>
    </location>
</feature>
<dbReference type="GO" id="GO:0043386">
    <property type="term" value="P:mycotoxin biosynthetic process"/>
    <property type="evidence" value="ECO:0007669"/>
    <property type="project" value="InterPro"/>
</dbReference>
<reference evidence="3" key="1">
    <citation type="submission" date="2020-02" db="EMBL/GenBank/DDBJ databases">
        <authorList>
            <person name="Palmer J.M."/>
        </authorList>
    </citation>
    <scope>NUCLEOTIDE SEQUENCE</scope>
    <source>
        <strain evidence="3">EPUS1.4</strain>
        <tissue evidence="3">Thallus</tissue>
    </source>
</reference>
<evidence type="ECO:0000313" key="4">
    <source>
        <dbReference type="Proteomes" id="UP000606974"/>
    </source>
</evidence>
<dbReference type="PANTHER" id="PTHR33365:SF12">
    <property type="entry name" value="TAT PATHWAY SIGNAL SEQUENCE"/>
    <property type="match status" value="1"/>
</dbReference>
<dbReference type="EMBL" id="JAACFV010000056">
    <property type="protein sequence ID" value="KAF7508279.1"/>
    <property type="molecule type" value="Genomic_DNA"/>
</dbReference>